<feature type="compositionally biased region" description="Low complexity" evidence="4">
    <location>
        <begin position="81"/>
        <end position="93"/>
    </location>
</feature>
<dbReference type="EMBL" id="JAGRRH010000007">
    <property type="protein sequence ID" value="KAG7366661.1"/>
    <property type="molecule type" value="Genomic_DNA"/>
</dbReference>
<gene>
    <name evidence="6" type="ORF">IV203_029331</name>
</gene>
<feature type="compositionally biased region" description="Polar residues" evidence="4">
    <location>
        <begin position="309"/>
        <end position="320"/>
    </location>
</feature>
<accession>A0A9K3LU37</accession>
<feature type="domain" description="CXXC-type" evidence="5">
    <location>
        <begin position="877"/>
        <end position="932"/>
    </location>
</feature>
<sequence>MVRTRTAFKRDNGVASAASGGGDAKFDSKVPVTKKSTSESKPSLRRSPRSKLMFHPITPSPSDGNTNKKGRSTNDITEAGNRSTKTTAAAARKLFARRKRNNENLATTPNKEDDEVKPACEAGSSSKQLFPGKSLKRLADCTKELRKRMMVSTFDSLAMVGTPVEKQSIDPVELEGEQETLVRGAGEVNSGKIGGKSIRKGRPSEHAESKIPEHLVRIIAPLGRNAAIMQQSTADIPAMELPAENHRADTKSSNESVKKWNRPTISGGSASMSILRPRVMVPHFQHDSLNISGSRPIVKRKRDRAPESVSANRTEITSDVSLDVPKQRRGKDPRNASISSQISIITSEIVPKRKKGSSGKVVILNETNENRTGAVRGQRKRGRRPIASASMVIDDVDVTLKRKRGRVHENQLLDNEVQIDNTALEGAQERGMGASVRLSSSPDSQTKCHPPKMFHEGQTTRTLAQRDSCERSPKRSRLSSPDVSRRYEIGQFHRQAEDEAPPRCSQTNEVTGPLELHESTFPRRKRGRPRKGERIKTSPRSGARFVTSRQAKLRQKFDFNEYSAFSMIDGQEALSSNEPRSLHSSSDPAIERCVGSPASRMTPHSPNATSSPMRRRARPSLDNTPIRRRMPHLPVSDELTGSKVCRFDSSSKQLIIDTASVPESVVNAITSQVQACLKQAKDCSGAHADTMDTPKDKVSSSLKAWSSSELPGAENSTTVWNEKLVEETHQLGYDERSVTSELTNDFSKAASHLGSALDAPRRYRRTSCLTPTNKIHPILLPHASQERDLNEETRSLLPSSRRKVFWNCSDSLAGSVAGLKRRAPSVASKDGEVPLEVSLKKKTFALQISSVASKPNIQVQTNVDAVKDDSRLPNPISDGKSTGFALACGRCPGCQRVRDCQTCESCLNKLRRFGPMPPPMGKQEGCMKRRCQRSRLIGQMDALIGGASSTQQKLIGAKVAEKGSARSLREDDRVPTSDEEEQEQNDLVVKKSPWNKEDDWSVDYSFLSEPGYCRRIGNINNWRRSSFRQSSLSSVNSKRSWLFPFSRRNRQADIRHSSRSTVSSSQRSLPEKSVATGPTASKATIGRDRERNSKRSLDPLSNLVMVPPNKKLKGIIPIEAWKDELKSVQALLRYDESDQDWV</sequence>
<feature type="compositionally biased region" description="Polar residues" evidence="4">
    <location>
        <begin position="576"/>
        <end position="587"/>
    </location>
</feature>
<evidence type="ECO:0000256" key="1">
    <source>
        <dbReference type="ARBA" id="ARBA00022723"/>
    </source>
</evidence>
<feature type="compositionally biased region" description="Basic and acidic residues" evidence="4">
    <location>
        <begin position="689"/>
        <end position="698"/>
    </location>
</feature>
<feature type="compositionally biased region" description="Basic and acidic residues" evidence="4">
    <location>
        <begin position="959"/>
        <end position="976"/>
    </location>
</feature>
<feature type="region of interest" description="Disordered" evidence="4">
    <location>
        <begin position="1053"/>
        <end position="1103"/>
    </location>
</feature>
<evidence type="ECO:0000256" key="4">
    <source>
        <dbReference type="SAM" id="MobiDB-lite"/>
    </source>
</evidence>
<protein>
    <recommendedName>
        <fullName evidence="5">CXXC-type domain-containing protein</fullName>
    </recommendedName>
</protein>
<keyword evidence="3" id="KW-0862">Zinc</keyword>
<feature type="compositionally biased region" description="Polar residues" evidence="4">
    <location>
        <begin position="602"/>
        <end position="612"/>
    </location>
</feature>
<feature type="compositionally biased region" description="Low complexity" evidence="4">
    <location>
        <begin position="699"/>
        <end position="708"/>
    </location>
</feature>
<feature type="region of interest" description="Disordered" evidence="4">
    <location>
        <begin position="297"/>
        <end position="337"/>
    </location>
</feature>
<feature type="region of interest" description="Disordered" evidence="4">
    <location>
        <begin position="576"/>
        <end position="628"/>
    </location>
</feature>
<reference evidence="6" key="2">
    <citation type="submission" date="2021-04" db="EMBL/GenBank/DDBJ databases">
        <authorList>
            <person name="Podell S."/>
        </authorList>
    </citation>
    <scope>NUCLEOTIDE SEQUENCE</scope>
    <source>
        <strain evidence="6">Hildebrandi</strain>
    </source>
</reference>
<feature type="compositionally biased region" description="Polar residues" evidence="4">
    <location>
        <begin position="437"/>
        <end position="447"/>
    </location>
</feature>
<keyword evidence="2" id="KW-0863">Zinc-finger</keyword>
<evidence type="ECO:0000313" key="6">
    <source>
        <dbReference type="EMBL" id="KAG7366661.1"/>
    </source>
</evidence>
<feature type="compositionally biased region" description="Low complexity" evidence="4">
    <location>
        <begin position="1059"/>
        <end position="1068"/>
    </location>
</feature>
<evidence type="ECO:0000313" key="7">
    <source>
        <dbReference type="Proteomes" id="UP000693970"/>
    </source>
</evidence>
<dbReference type="OrthoDB" id="57340at2759"/>
<evidence type="ECO:0000256" key="3">
    <source>
        <dbReference type="ARBA" id="ARBA00022833"/>
    </source>
</evidence>
<dbReference type="Proteomes" id="UP000693970">
    <property type="component" value="Unassembled WGS sequence"/>
</dbReference>
<reference evidence="6" key="1">
    <citation type="journal article" date="2021" name="Sci. Rep.">
        <title>Diploid genomic architecture of Nitzschia inconspicua, an elite biomass production diatom.</title>
        <authorList>
            <person name="Oliver A."/>
            <person name="Podell S."/>
            <person name="Pinowska A."/>
            <person name="Traller J.C."/>
            <person name="Smith S.R."/>
            <person name="McClure R."/>
            <person name="Beliaev A."/>
            <person name="Bohutskyi P."/>
            <person name="Hill E.A."/>
            <person name="Rabines A."/>
            <person name="Zheng H."/>
            <person name="Allen L.Z."/>
            <person name="Kuo A."/>
            <person name="Grigoriev I.V."/>
            <person name="Allen A.E."/>
            <person name="Hazlebeck D."/>
            <person name="Allen E.E."/>
        </authorList>
    </citation>
    <scope>NUCLEOTIDE SEQUENCE</scope>
    <source>
        <strain evidence="6">Hildebrandi</strain>
    </source>
</reference>
<evidence type="ECO:0000256" key="2">
    <source>
        <dbReference type="ARBA" id="ARBA00022771"/>
    </source>
</evidence>
<dbReference type="AlphaFoldDB" id="A0A9K3LU37"/>
<keyword evidence="1" id="KW-0479">Metal-binding</keyword>
<organism evidence="6 7">
    <name type="scientific">Nitzschia inconspicua</name>
    <dbReference type="NCBI Taxonomy" id="303405"/>
    <lineage>
        <taxon>Eukaryota</taxon>
        <taxon>Sar</taxon>
        <taxon>Stramenopiles</taxon>
        <taxon>Ochrophyta</taxon>
        <taxon>Bacillariophyta</taxon>
        <taxon>Bacillariophyceae</taxon>
        <taxon>Bacillariophycidae</taxon>
        <taxon>Bacillariales</taxon>
        <taxon>Bacillariaceae</taxon>
        <taxon>Nitzschia</taxon>
    </lineage>
</organism>
<evidence type="ECO:0000259" key="5">
    <source>
        <dbReference type="PROSITE" id="PS51058"/>
    </source>
</evidence>
<keyword evidence="7" id="KW-1185">Reference proteome</keyword>
<dbReference type="InterPro" id="IPR002857">
    <property type="entry name" value="Znf_CXXC"/>
</dbReference>
<dbReference type="GO" id="GO:0003677">
    <property type="term" value="F:DNA binding"/>
    <property type="evidence" value="ECO:0007669"/>
    <property type="project" value="InterPro"/>
</dbReference>
<dbReference type="PROSITE" id="PS51058">
    <property type="entry name" value="ZF_CXXC"/>
    <property type="match status" value="1"/>
</dbReference>
<feature type="region of interest" description="Disordered" evidence="4">
    <location>
        <begin position="1"/>
        <end position="125"/>
    </location>
</feature>
<dbReference type="GO" id="GO:0008270">
    <property type="term" value="F:zinc ion binding"/>
    <property type="evidence" value="ECO:0007669"/>
    <property type="project" value="UniProtKB-KW"/>
</dbReference>
<feature type="region of interest" description="Disordered" evidence="4">
    <location>
        <begin position="956"/>
        <end position="992"/>
    </location>
</feature>
<feature type="compositionally biased region" description="Basic and acidic residues" evidence="4">
    <location>
        <begin position="1085"/>
        <end position="1097"/>
    </location>
</feature>
<feature type="region of interest" description="Disordered" evidence="4">
    <location>
        <begin position="685"/>
        <end position="714"/>
    </location>
</feature>
<name>A0A9K3LU37_9STRA</name>
<proteinExistence type="predicted"/>
<feature type="region of interest" description="Disordered" evidence="4">
    <location>
        <begin position="428"/>
        <end position="549"/>
    </location>
</feature>
<comment type="caution">
    <text evidence="6">The sequence shown here is derived from an EMBL/GenBank/DDBJ whole genome shotgun (WGS) entry which is preliminary data.</text>
</comment>